<dbReference type="AlphaFoldDB" id="A0A397JEJ3"/>
<sequence>MGFLEALKSVWMSSARDVIFVENSALRKRYCNILKRILSKEQENERVELRFYCYSQMKRTELELDEPIIEQKRLYEEELPSTSSQKIKISENKESVEESISQDLDLSYSVTETFITFGQLKFPIYYNKLKTI</sequence>
<evidence type="ECO:0000313" key="2">
    <source>
        <dbReference type="Proteomes" id="UP000266861"/>
    </source>
</evidence>
<gene>
    <name evidence="1" type="ORF">Glove_46g181</name>
</gene>
<reference evidence="1 2" key="1">
    <citation type="submission" date="2018-08" db="EMBL/GenBank/DDBJ databases">
        <title>Genome and evolution of the arbuscular mycorrhizal fungus Diversispora epigaea (formerly Glomus versiforme) and its bacterial endosymbionts.</title>
        <authorList>
            <person name="Sun X."/>
            <person name="Fei Z."/>
            <person name="Harrison M."/>
        </authorList>
    </citation>
    <scope>NUCLEOTIDE SEQUENCE [LARGE SCALE GENOMIC DNA]</scope>
    <source>
        <strain evidence="1 2">IT104</strain>
    </source>
</reference>
<protein>
    <submittedName>
        <fullName evidence="1">Uncharacterized protein</fullName>
    </submittedName>
</protein>
<proteinExistence type="predicted"/>
<dbReference type="Proteomes" id="UP000266861">
    <property type="component" value="Unassembled WGS sequence"/>
</dbReference>
<accession>A0A397JEJ3</accession>
<evidence type="ECO:0000313" key="1">
    <source>
        <dbReference type="EMBL" id="RHZ86749.1"/>
    </source>
</evidence>
<comment type="caution">
    <text evidence="1">The sequence shown here is derived from an EMBL/GenBank/DDBJ whole genome shotgun (WGS) entry which is preliminary data.</text>
</comment>
<keyword evidence="2" id="KW-1185">Reference proteome</keyword>
<organism evidence="1 2">
    <name type="scientific">Diversispora epigaea</name>
    <dbReference type="NCBI Taxonomy" id="1348612"/>
    <lineage>
        <taxon>Eukaryota</taxon>
        <taxon>Fungi</taxon>
        <taxon>Fungi incertae sedis</taxon>
        <taxon>Mucoromycota</taxon>
        <taxon>Glomeromycotina</taxon>
        <taxon>Glomeromycetes</taxon>
        <taxon>Diversisporales</taxon>
        <taxon>Diversisporaceae</taxon>
        <taxon>Diversispora</taxon>
    </lineage>
</organism>
<dbReference type="EMBL" id="PQFF01000043">
    <property type="protein sequence ID" value="RHZ86749.1"/>
    <property type="molecule type" value="Genomic_DNA"/>
</dbReference>
<name>A0A397JEJ3_9GLOM</name>
<dbReference type="OrthoDB" id="2329218at2759"/>